<evidence type="ECO:0000313" key="2">
    <source>
        <dbReference type="EMBL" id="KAK9983707.1"/>
    </source>
</evidence>
<gene>
    <name evidence="2" type="ORF">SO802_033232</name>
</gene>
<comment type="caution">
    <text evidence="2">The sequence shown here is derived from an EMBL/GenBank/DDBJ whole genome shotgun (WGS) entry which is preliminary data.</text>
</comment>
<keyword evidence="3" id="KW-1185">Reference proteome</keyword>
<organism evidence="2 3">
    <name type="scientific">Lithocarpus litseifolius</name>
    <dbReference type="NCBI Taxonomy" id="425828"/>
    <lineage>
        <taxon>Eukaryota</taxon>
        <taxon>Viridiplantae</taxon>
        <taxon>Streptophyta</taxon>
        <taxon>Embryophyta</taxon>
        <taxon>Tracheophyta</taxon>
        <taxon>Spermatophyta</taxon>
        <taxon>Magnoliopsida</taxon>
        <taxon>eudicotyledons</taxon>
        <taxon>Gunneridae</taxon>
        <taxon>Pentapetalae</taxon>
        <taxon>rosids</taxon>
        <taxon>fabids</taxon>
        <taxon>Fagales</taxon>
        <taxon>Fagaceae</taxon>
        <taxon>Lithocarpus</taxon>
    </lineage>
</organism>
<protein>
    <submittedName>
        <fullName evidence="2">Uncharacterized protein</fullName>
    </submittedName>
</protein>
<reference evidence="2 3" key="1">
    <citation type="submission" date="2024-01" db="EMBL/GenBank/DDBJ databases">
        <title>A telomere-to-telomere, gap-free genome of sweet tea (Lithocarpus litseifolius).</title>
        <authorList>
            <person name="Zhou J."/>
        </authorList>
    </citation>
    <scope>NUCLEOTIDE SEQUENCE [LARGE SCALE GENOMIC DNA]</scope>
    <source>
        <strain evidence="2">Zhou-2022a</strain>
        <tissue evidence="2">Leaf</tissue>
    </source>
</reference>
<feature type="region of interest" description="Disordered" evidence="1">
    <location>
        <begin position="97"/>
        <end position="117"/>
    </location>
</feature>
<evidence type="ECO:0000313" key="3">
    <source>
        <dbReference type="Proteomes" id="UP001459277"/>
    </source>
</evidence>
<dbReference type="Proteomes" id="UP001459277">
    <property type="component" value="Unassembled WGS sequence"/>
</dbReference>
<dbReference type="EMBL" id="JAZDWU010000012">
    <property type="protein sequence ID" value="KAK9983707.1"/>
    <property type="molecule type" value="Genomic_DNA"/>
</dbReference>
<dbReference type="AlphaFoldDB" id="A0AAW2BF99"/>
<accession>A0AAW2BF99</accession>
<sequence>MVPQPKGVYGPPLPPIPLAMKMEEVMSRHHLYMVWYLRITRLYINRASAKMEILLATQLAVLNWFSEESYEYKFIKKAFEDVDEVDHIDVPANDEAANHTKIPDVGPSTSSTASVTRHRPALTLPSATETPVPPLKTQSDFPCHLSLPLTLDLPRGLPMLNSNATRKEVNVGRVQPNMLKSYKGCCSLEILIVNASGQFCGVAKMQITGSKIDGVGSKNMHLDIIGVI</sequence>
<proteinExistence type="predicted"/>
<evidence type="ECO:0000256" key="1">
    <source>
        <dbReference type="SAM" id="MobiDB-lite"/>
    </source>
</evidence>
<name>A0AAW2BF99_9ROSI</name>